<reference evidence="1" key="2">
    <citation type="journal article" date="2015" name="Data Brief">
        <title>Shoot transcriptome of the giant reed, Arundo donax.</title>
        <authorList>
            <person name="Barrero R.A."/>
            <person name="Guerrero F.D."/>
            <person name="Moolhuijzen P."/>
            <person name="Goolsby J.A."/>
            <person name="Tidwell J."/>
            <person name="Bellgard S.E."/>
            <person name="Bellgard M.I."/>
        </authorList>
    </citation>
    <scope>NUCLEOTIDE SEQUENCE</scope>
    <source>
        <tissue evidence="1">Shoot tissue taken approximately 20 cm above the soil surface</tissue>
    </source>
</reference>
<proteinExistence type="predicted"/>
<accession>A0A0A9B5Y3</accession>
<name>A0A0A9B5Y3_ARUDO</name>
<protein>
    <submittedName>
        <fullName evidence="1">Uncharacterized protein</fullName>
    </submittedName>
</protein>
<reference evidence="1" key="1">
    <citation type="submission" date="2014-09" db="EMBL/GenBank/DDBJ databases">
        <authorList>
            <person name="Magalhaes I.L.F."/>
            <person name="Oliveira U."/>
            <person name="Santos F.R."/>
            <person name="Vidigal T.H.D.A."/>
            <person name="Brescovit A.D."/>
            <person name="Santos A.J."/>
        </authorList>
    </citation>
    <scope>NUCLEOTIDE SEQUENCE</scope>
    <source>
        <tissue evidence="1">Shoot tissue taken approximately 20 cm above the soil surface</tissue>
    </source>
</reference>
<dbReference type="AlphaFoldDB" id="A0A0A9B5Y3"/>
<evidence type="ECO:0000313" key="1">
    <source>
        <dbReference type="EMBL" id="JAD54712.1"/>
    </source>
</evidence>
<dbReference type="EMBL" id="GBRH01243183">
    <property type="protein sequence ID" value="JAD54712.1"/>
    <property type="molecule type" value="Transcribed_RNA"/>
</dbReference>
<sequence>MKLGVTEFLKLQQHYAPGPSLATTDSTIQHLGRGNRPAIHRFSRYIVHVTCIRITLLTYVQTENCERVHG</sequence>
<organism evidence="1">
    <name type="scientific">Arundo donax</name>
    <name type="common">Giant reed</name>
    <name type="synonym">Donax arundinaceus</name>
    <dbReference type="NCBI Taxonomy" id="35708"/>
    <lineage>
        <taxon>Eukaryota</taxon>
        <taxon>Viridiplantae</taxon>
        <taxon>Streptophyta</taxon>
        <taxon>Embryophyta</taxon>
        <taxon>Tracheophyta</taxon>
        <taxon>Spermatophyta</taxon>
        <taxon>Magnoliopsida</taxon>
        <taxon>Liliopsida</taxon>
        <taxon>Poales</taxon>
        <taxon>Poaceae</taxon>
        <taxon>PACMAD clade</taxon>
        <taxon>Arundinoideae</taxon>
        <taxon>Arundineae</taxon>
        <taxon>Arundo</taxon>
    </lineage>
</organism>